<dbReference type="Pfam" id="PF13639">
    <property type="entry name" value="zf-RING_2"/>
    <property type="match status" value="1"/>
</dbReference>
<evidence type="ECO:0000256" key="6">
    <source>
        <dbReference type="PROSITE-ProRule" id="PRU00024"/>
    </source>
</evidence>
<dbReference type="RefSeq" id="XP_001012341.1">
    <property type="nucleotide sequence ID" value="XM_001012341.1"/>
</dbReference>
<dbReference type="PANTHER" id="PTHR24412:SF489">
    <property type="entry name" value="RING FINGER DOMAIN AND KELCH REPEAT-CONTAINING PROTEIN DDB_G0271372"/>
    <property type="match status" value="1"/>
</dbReference>
<dbReference type="KEGG" id="tet:TTHERM_00106970"/>
<keyword evidence="2" id="KW-0479">Metal-binding</keyword>
<evidence type="ECO:0000256" key="5">
    <source>
        <dbReference type="ARBA" id="ARBA00022833"/>
    </source>
</evidence>
<keyword evidence="11" id="KW-1185">Reference proteome</keyword>
<dbReference type="InterPro" id="IPR006652">
    <property type="entry name" value="Kelch_1"/>
</dbReference>
<dbReference type="Gene3D" id="2.120.10.80">
    <property type="entry name" value="Kelch-type beta propeller"/>
    <property type="match status" value="1"/>
</dbReference>
<dbReference type="OMA" id="IFNTECE"/>
<dbReference type="GO" id="GO:0008270">
    <property type="term" value="F:zinc ion binding"/>
    <property type="evidence" value="ECO:0007669"/>
    <property type="project" value="UniProtKB-KW"/>
</dbReference>
<keyword evidence="4 6" id="KW-0863">Zinc-finger</keyword>
<dbReference type="SUPFAM" id="SSF57850">
    <property type="entry name" value="RING/U-box"/>
    <property type="match status" value="1"/>
</dbReference>
<evidence type="ECO:0000256" key="3">
    <source>
        <dbReference type="ARBA" id="ARBA00022737"/>
    </source>
</evidence>
<dbReference type="Pfam" id="PF00643">
    <property type="entry name" value="zf-B_box"/>
    <property type="match status" value="1"/>
</dbReference>
<dbReference type="SUPFAM" id="SSF57845">
    <property type="entry name" value="B-box zinc-binding domain"/>
    <property type="match status" value="1"/>
</dbReference>
<evidence type="ECO:0000256" key="4">
    <source>
        <dbReference type="ARBA" id="ARBA00022771"/>
    </source>
</evidence>
<keyword evidence="1" id="KW-0880">Kelch repeat</keyword>
<dbReference type="eggNOG" id="KOG2177">
    <property type="taxonomic scope" value="Eukaryota"/>
</dbReference>
<dbReference type="InterPro" id="IPR015915">
    <property type="entry name" value="Kelch-typ_b-propeller"/>
</dbReference>
<organism evidence="10 11">
    <name type="scientific">Tetrahymena thermophila (strain SB210)</name>
    <dbReference type="NCBI Taxonomy" id="312017"/>
    <lineage>
        <taxon>Eukaryota</taxon>
        <taxon>Sar</taxon>
        <taxon>Alveolata</taxon>
        <taxon>Ciliophora</taxon>
        <taxon>Intramacronucleata</taxon>
        <taxon>Oligohymenophorea</taxon>
        <taxon>Hymenostomatida</taxon>
        <taxon>Tetrahymenina</taxon>
        <taxon>Tetrahymenidae</taxon>
        <taxon>Tetrahymena</taxon>
    </lineage>
</organism>
<gene>
    <name evidence="10" type="ORF">TTHERM_00106970</name>
</gene>
<dbReference type="Gene3D" id="3.30.160.60">
    <property type="entry name" value="Classic Zinc Finger"/>
    <property type="match status" value="1"/>
</dbReference>
<accession>Q234A7</accession>
<dbReference type="InterPro" id="IPR000315">
    <property type="entry name" value="Znf_B-box"/>
</dbReference>
<dbReference type="EMBL" id="GG662767">
    <property type="protein sequence ID" value="EAR92095.1"/>
    <property type="molecule type" value="Genomic_DNA"/>
</dbReference>
<feature type="domain" description="RING-type" evidence="8">
    <location>
        <begin position="3"/>
        <end position="47"/>
    </location>
</feature>
<keyword evidence="5" id="KW-0862">Zinc</keyword>
<dbReference type="PANTHER" id="PTHR24412">
    <property type="entry name" value="KELCH PROTEIN"/>
    <property type="match status" value="1"/>
</dbReference>
<dbReference type="PROSITE" id="PS50119">
    <property type="entry name" value="ZF_BBOX"/>
    <property type="match status" value="1"/>
</dbReference>
<dbReference type="CDD" id="cd19756">
    <property type="entry name" value="Bbox2"/>
    <property type="match status" value="1"/>
</dbReference>
<dbReference type="SMART" id="SM00612">
    <property type="entry name" value="Kelch"/>
    <property type="match status" value="2"/>
</dbReference>
<keyword evidence="3" id="KW-0677">Repeat</keyword>
<protein>
    <submittedName>
        <fullName evidence="10">Kelch motif protein</fullName>
    </submittedName>
</protein>
<evidence type="ECO:0000256" key="7">
    <source>
        <dbReference type="SAM" id="Coils"/>
    </source>
</evidence>
<dbReference type="InterPro" id="IPR001841">
    <property type="entry name" value="Znf_RING"/>
</dbReference>
<dbReference type="OrthoDB" id="191037at2759"/>
<feature type="coiled-coil region" evidence="7">
    <location>
        <begin position="120"/>
        <end position="147"/>
    </location>
</feature>
<dbReference type="Gene3D" id="3.30.40.10">
    <property type="entry name" value="Zinc/RING finger domain, C3HC4 (zinc finger)"/>
    <property type="match status" value="1"/>
</dbReference>
<sequence>MECPMCYILYDEKKHIPRNLPCGHTFCELCLQQILQPKGFIECPSCRKKLSPDVRPESLSKNFIALDLALKQHQLQSKLQLCDTHQEFQLFFCEDCQEHLCTQCIINHSGHKFVKQEHSVSLLKERLQKAKDQLNDIMDTVNSAIQNATEIKTYQEKYLKEQLQLIDSEFDSLIEKINQKRESFKKEYSHIYMEYIQSLELDIVLHQSVSDQFIANSNTIQETEKLLEQTKVIKNDQLVNKISEIEDQIKKQIKESTISQEKQEFEIPSIVFGSDIYKSISSIAYLDVYQPKICFVGNKNKLIILDLKKFEWKKYNLEGVKFLGYSSAVTLRNDNLLLMGGGNSDQVYEISIQNDLQVIKRQQMPIARKEHCSVVLNDGSVMIMGGYNMEAQKMLNSCYLYIPKIDQWSELAPMKIPKCAFAASLCSYGKYVYTFGGYDSQKRLNDIEKYTISTNTWEIINFKLPKHLSNCAAIHHPRYASKDCIYILGGGHDEGFLKEVYKFTTSPEHKIEVIAEMENGKDLRNKVVLSKHHLYTIGGNGYKCERLNLISKVWDTLPSYYPNVVDNLDSWACALTYTNQSADDMLSSSIMLDDPNIKSIKSNQSQSYQQQNEYNFYRNRAQFLQYQNVNEQINPYVLQNNVSFANNIGYDQDDHHEQREDNILNYSFNQNHSQFREELQSSSNFYNYRYNFMMD</sequence>
<evidence type="ECO:0000256" key="2">
    <source>
        <dbReference type="ARBA" id="ARBA00022723"/>
    </source>
</evidence>
<name>Q234A7_TETTS</name>
<dbReference type="Proteomes" id="UP000009168">
    <property type="component" value="Unassembled WGS sequence"/>
</dbReference>
<evidence type="ECO:0000259" key="8">
    <source>
        <dbReference type="PROSITE" id="PS50089"/>
    </source>
</evidence>
<dbReference type="AlphaFoldDB" id="Q234A7"/>
<feature type="domain" description="B box-type" evidence="9">
    <location>
        <begin position="77"/>
        <end position="116"/>
    </location>
</feature>
<dbReference type="InterPro" id="IPR017907">
    <property type="entry name" value="Znf_RING_CS"/>
</dbReference>
<dbReference type="PROSITE" id="PS50089">
    <property type="entry name" value="ZF_RING_2"/>
    <property type="match status" value="1"/>
</dbReference>
<evidence type="ECO:0000256" key="1">
    <source>
        <dbReference type="ARBA" id="ARBA00022441"/>
    </source>
</evidence>
<keyword evidence="7" id="KW-0175">Coiled coil</keyword>
<dbReference type="SMART" id="SM00184">
    <property type="entry name" value="RING"/>
    <property type="match status" value="1"/>
</dbReference>
<dbReference type="SMART" id="SM00336">
    <property type="entry name" value="BBOX"/>
    <property type="match status" value="1"/>
</dbReference>
<dbReference type="STRING" id="312017.Q234A7"/>
<reference evidence="11" key="1">
    <citation type="journal article" date="2006" name="PLoS Biol.">
        <title>Macronuclear genome sequence of the ciliate Tetrahymena thermophila, a model eukaryote.</title>
        <authorList>
            <person name="Eisen J.A."/>
            <person name="Coyne R.S."/>
            <person name="Wu M."/>
            <person name="Wu D."/>
            <person name="Thiagarajan M."/>
            <person name="Wortman J.R."/>
            <person name="Badger J.H."/>
            <person name="Ren Q."/>
            <person name="Amedeo P."/>
            <person name="Jones K.M."/>
            <person name="Tallon L.J."/>
            <person name="Delcher A.L."/>
            <person name="Salzberg S.L."/>
            <person name="Silva J.C."/>
            <person name="Haas B.J."/>
            <person name="Majoros W.H."/>
            <person name="Farzad M."/>
            <person name="Carlton J.M."/>
            <person name="Smith R.K. Jr."/>
            <person name="Garg J."/>
            <person name="Pearlman R.E."/>
            <person name="Karrer K.M."/>
            <person name="Sun L."/>
            <person name="Manning G."/>
            <person name="Elde N.C."/>
            <person name="Turkewitz A.P."/>
            <person name="Asai D.J."/>
            <person name="Wilkes D.E."/>
            <person name="Wang Y."/>
            <person name="Cai H."/>
            <person name="Collins K."/>
            <person name="Stewart B.A."/>
            <person name="Lee S.R."/>
            <person name="Wilamowska K."/>
            <person name="Weinberg Z."/>
            <person name="Ruzzo W.L."/>
            <person name="Wloga D."/>
            <person name="Gaertig J."/>
            <person name="Frankel J."/>
            <person name="Tsao C.-C."/>
            <person name="Gorovsky M.A."/>
            <person name="Keeling P.J."/>
            <person name="Waller R.F."/>
            <person name="Patron N.J."/>
            <person name="Cherry J.M."/>
            <person name="Stover N.A."/>
            <person name="Krieger C.J."/>
            <person name="del Toro C."/>
            <person name="Ryder H.F."/>
            <person name="Williamson S.C."/>
            <person name="Barbeau R.A."/>
            <person name="Hamilton E.P."/>
            <person name="Orias E."/>
        </authorList>
    </citation>
    <scope>NUCLEOTIDE SEQUENCE [LARGE SCALE GENOMIC DNA]</scope>
    <source>
        <strain evidence="11">SB210</strain>
    </source>
</reference>
<dbReference type="PROSITE" id="PS00518">
    <property type="entry name" value="ZF_RING_1"/>
    <property type="match status" value="1"/>
</dbReference>
<evidence type="ECO:0000313" key="11">
    <source>
        <dbReference type="Proteomes" id="UP000009168"/>
    </source>
</evidence>
<dbReference type="HOGENOM" id="CLU_415904_0_0_1"/>
<dbReference type="Pfam" id="PF24681">
    <property type="entry name" value="Kelch_KLHDC2_KLHL20_DRC7"/>
    <property type="match status" value="1"/>
</dbReference>
<dbReference type="GeneID" id="7846592"/>
<proteinExistence type="predicted"/>
<dbReference type="SUPFAM" id="SSF117281">
    <property type="entry name" value="Kelch motif"/>
    <property type="match status" value="1"/>
</dbReference>
<dbReference type="eggNOG" id="KOG4441">
    <property type="taxonomic scope" value="Eukaryota"/>
</dbReference>
<dbReference type="InParanoid" id="Q234A7"/>
<evidence type="ECO:0000313" key="10">
    <source>
        <dbReference type="EMBL" id="EAR92095.1"/>
    </source>
</evidence>
<dbReference type="InterPro" id="IPR013083">
    <property type="entry name" value="Znf_RING/FYVE/PHD"/>
</dbReference>
<evidence type="ECO:0000259" key="9">
    <source>
        <dbReference type="PROSITE" id="PS50119"/>
    </source>
</evidence>